<comment type="caution">
    <text evidence="3">The sequence shown here is derived from an EMBL/GenBank/DDBJ whole genome shotgun (WGS) entry which is preliminary data.</text>
</comment>
<accession>A0AAW8R3V6</accession>
<dbReference type="AlphaFoldDB" id="A0AAW8R3V6"/>
<feature type="transmembrane region" description="Helical" evidence="1">
    <location>
        <begin position="20"/>
        <end position="41"/>
    </location>
</feature>
<dbReference type="Pfam" id="PF17186">
    <property type="entry name" value="Lipocalin_9"/>
    <property type="match status" value="1"/>
</dbReference>
<keyword evidence="1" id="KW-0812">Transmembrane</keyword>
<evidence type="ECO:0000313" key="4">
    <source>
        <dbReference type="Proteomes" id="UP001249020"/>
    </source>
</evidence>
<dbReference type="RefSeq" id="WP_311362794.1">
    <property type="nucleotide sequence ID" value="NZ_JAVRIE010000007.1"/>
</dbReference>
<proteinExistence type="predicted"/>
<protein>
    <submittedName>
        <fullName evidence="3">Lipocalin-like domain-containing protein</fullName>
    </submittedName>
</protein>
<evidence type="ECO:0000313" key="3">
    <source>
        <dbReference type="EMBL" id="MDT0584026.1"/>
    </source>
</evidence>
<sequence length="419" mass="46975">MTENHNPRRTTRNAEKSARFIIPIAIFVSVLIVGSALYFIYPSALERDNTKLTEPIYKAEQTPLFGRAVQTEIPSQSLGKKANPDYKIVFPQDHGSHNDFDIEWWYLTANLDGDNGLEYDIQWTLFRFRIPSEEGKAWGNEHTFMAHASVHSGEQHWFTEKFARGGIGIAGVTKESPFALYIDDWLWQNNLGQRGLLPADLDFSLRRVDPGKINQNVSPSGSSTLSLSLQLKNKGPYILQGDEGYSIKSGSASHASHYYSAPFIDVEGYVQMSGIDAAAVRVKGQAWFDQEWTSQLLDQNTLGWDWMSLHLDDGSKIMAFQMRLANQSDYITGTFIEADGSSQTLEGSDISLVALNNTSVGNKTFPLSWHLRIPQRDIDITVESKKQDQWNPALFPYYEGAVNISGSHSGEGFLELTGY</sequence>
<dbReference type="PANTHER" id="PTHR38591">
    <property type="entry name" value="HYDROLASE"/>
    <property type="match status" value="1"/>
</dbReference>
<name>A0AAW8R3V6_9ALTE</name>
<evidence type="ECO:0000256" key="1">
    <source>
        <dbReference type="SAM" id="Phobius"/>
    </source>
</evidence>
<feature type="domain" description="AttH" evidence="2">
    <location>
        <begin position="102"/>
        <end position="294"/>
    </location>
</feature>
<keyword evidence="1" id="KW-1133">Transmembrane helix</keyword>
<dbReference type="SUPFAM" id="SSF159245">
    <property type="entry name" value="AttH-like"/>
    <property type="match status" value="1"/>
</dbReference>
<dbReference type="InterPro" id="IPR023374">
    <property type="entry name" value="AttH-like_dom_sf"/>
</dbReference>
<reference evidence="3 4" key="1">
    <citation type="submission" date="2023-09" db="EMBL/GenBank/DDBJ databases">
        <authorList>
            <person name="Rey-Velasco X."/>
        </authorList>
    </citation>
    <scope>NUCLEOTIDE SEQUENCE [LARGE SCALE GENOMIC DNA]</scope>
    <source>
        <strain evidence="3 4">W409</strain>
    </source>
</reference>
<dbReference type="Proteomes" id="UP001249020">
    <property type="component" value="Unassembled WGS sequence"/>
</dbReference>
<keyword evidence="4" id="KW-1185">Reference proteome</keyword>
<dbReference type="PANTHER" id="PTHR38591:SF1">
    <property type="entry name" value="BLL1000 PROTEIN"/>
    <property type="match status" value="1"/>
</dbReference>
<keyword evidence="1" id="KW-0472">Membrane</keyword>
<organism evidence="3 4">
    <name type="scientific">Brumicola blandensis</name>
    <dbReference type="NCBI Taxonomy" id="3075611"/>
    <lineage>
        <taxon>Bacteria</taxon>
        <taxon>Pseudomonadati</taxon>
        <taxon>Pseudomonadota</taxon>
        <taxon>Gammaproteobacteria</taxon>
        <taxon>Alteromonadales</taxon>
        <taxon>Alteromonadaceae</taxon>
        <taxon>Brumicola</taxon>
    </lineage>
</organism>
<dbReference type="Gene3D" id="2.40.370.10">
    <property type="entry name" value="AttH-like domain"/>
    <property type="match status" value="2"/>
</dbReference>
<evidence type="ECO:0000259" key="2">
    <source>
        <dbReference type="Pfam" id="PF07143"/>
    </source>
</evidence>
<gene>
    <name evidence="3" type="ORF">RM544_15870</name>
</gene>
<dbReference type="Pfam" id="PF07143">
    <property type="entry name" value="CrtC"/>
    <property type="match status" value="1"/>
</dbReference>
<dbReference type="InterPro" id="IPR010791">
    <property type="entry name" value="AttH_dom"/>
</dbReference>
<dbReference type="EMBL" id="JAVRIE010000007">
    <property type="protein sequence ID" value="MDT0584026.1"/>
    <property type="molecule type" value="Genomic_DNA"/>
</dbReference>